<dbReference type="InterPro" id="IPR046947">
    <property type="entry name" value="LytR-like"/>
</dbReference>
<name>A0A7K1U6Q4_9BACT</name>
<sequence>MSVTTVIIIDDEEASRGLIRQYLQAHPGMDILSECENGIEAVQAINEQKPDLVFLDVQMPGLNGFEVLQEITHIPLIIFTTAFDRFAIKAFEINAVDYLLKPYTRQRFEVSIERTRQRTDQHGLYSLAANIPLQQGTYPPRIFVETPGRLRSLDVQDILYLKAEKDYTRIHIAGQSYLGSQGISVLEKRLDPQRFLRVHRSYIVNIFHIKEVYRDISKTFLVLNDQTEIVVGRSYLENLKKLIY</sequence>
<dbReference type="SMART" id="SM00448">
    <property type="entry name" value="REC"/>
    <property type="match status" value="1"/>
</dbReference>
<keyword evidence="1" id="KW-0597">Phosphoprotein</keyword>
<comment type="caution">
    <text evidence="4">The sequence shown here is derived from an EMBL/GenBank/DDBJ whole genome shotgun (WGS) entry which is preliminary data.</text>
</comment>
<evidence type="ECO:0000259" key="2">
    <source>
        <dbReference type="PROSITE" id="PS50110"/>
    </source>
</evidence>
<dbReference type="GO" id="GO:0003677">
    <property type="term" value="F:DNA binding"/>
    <property type="evidence" value="ECO:0007669"/>
    <property type="project" value="InterPro"/>
</dbReference>
<gene>
    <name evidence="4" type="ORF">GO493_17245</name>
</gene>
<dbReference type="Gene3D" id="2.40.50.1020">
    <property type="entry name" value="LytTr DNA-binding domain"/>
    <property type="match status" value="1"/>
</dbReference>
<evidence type="ECO:0000256" key="1">
    <source>
        <dbReference type="PROSITE-ProRule" id="PRU00169"/>
    </source>
</evidence>
<dbReference type="PROSITE" id="PS50930">
    <property type="entry name" value="HTH_LYTTR"/>
    <property type="match status" value="1"/>
</dbReference>
<evidence type="ECO:0000313" key="5">
    <source>
        <dbReference type="Proteomes" id="UP000461730"/>
    </source>
</evidence>
<dbReference type="Pfam" id="PF00072">
    <property type="entry name" value="Response_reg"/>
    <property type="match status" value="1"/>
</dbReference>
<dbReference type="Proteomes" id="UP000461730">
    <property type="component" value="Unassembled WGS sequence"/>
</dbReference>
<dbReference type="Gene3D" id="3.40.50.2300">
    <property type="match status" value="1"/>
</dbReference>
<dbReference type="Pfam" id="PF04397">
    <property type="entry name" value="LytTR"/>
    <property type="match status" value="1"/>
</dbReference>
<dbReference type="GO" id="GO:0000156">
    <property type="term" value="F:phosphorelay response regulator activity"/>
    <property type="evidence" value="ECO:0007669"/>
    <property type="project" value="InterPro"/>
</dbReference>
<dbReference type="PANTHER" id="PTHR37299">
    <property type="entry name" value="TRANSCRIPTIONAL REGULATOR-RELATED"/>
    <property type="match status" value="1"/>
</dbReference>
<feature type="domain" description="HTH LytTR-type" evidence="3">
    <location>
        <begin position="142"/>
        <end position="244"/>
    </location>
</feature>
<dbReference type="InterPro" id="IPR007492">
    <property type="entry name" value="LytTR_DNA-bd_dom"/>
</dbReference>
<reference evidence="4 5" key="1">
    <citation type="submission" date="2019-12" db="EMBL/GenBank/DDBJ databases">
        <title>Chitinophaga sp. strain ysch24 (GDMCC 1.1355), whole genome shotgun sequence.</title>
        <authorList>
            <person name="Zhang X."/>
        </authorList>
    </citation>
    <scope>NUCLEOTIDE SEQUENCE [LARGE SCALE GENOMIC DNA]</scope>
    <source>
        <strain evidence="5">ysch24</strain>
    </source>
</reference>
<dbReference type="RefSeq" id="WP_157307467.1">
    <property type="nucleotide sequence ID" value="NZ_WRXN01000007.1"/>
</dbReference>
<evidence type="ECO:0000259" key="3">
    <source>
        <dbReference type="PROSITE" id="PS50930"/>
    </source>
</evidence>
<keyword evidence="5" id="KW-1185">Reference proteome</keyword>
<dbReference type="EMBL" id="WRXN01000007">
    <property type="protein sequence ID" value="MVT10020.1"/>
    <property type="molecule type" value="Genomic_DNA"/>
</dbReference>
<dbReference type="PROSITE" id="PS50110">
    <property type="entry name" value="RESPONSE_REGULATORY"/>
    <property type="match status" value="1"/>
</dbReference>
<dbReference type="InterPro" id="IPR011006">
    <property type="entry name" value="CheY-like_superfamily"/>
</dbReference>
<accession>A0A7K1U6Q4</accession>
<organism evidence="4 5">
    <name type="scientific">Chitinophaga tropicalis</name>
    <dbReference type="NCBI Taxonomy" id="2683588"/>
    <lineage>
        <taxon>Bacteria</taxon>
        <taxon>Pseudomonadati</taxon>
        <taxon>Bacteroidota</taxon>
        <taxon>Chitinophagia</taxon>
        <taxon>Chitinophagales</taxon>
        <taxon>Chitinophagaceae</taxon>
        <taxon>Chitinophaga</taxon>
    </lineage>
</organism>
<dbReference type="PANTHER" id="PTHR37299:SF1">
    <property type="entry name" value="STAGE 0 SPORULATION PROTEIN A HOMOLOG"/>
    <property type="match status" value="1"/>
</dbReference>
<dbReference type="AlphaFoldDB" id="A0A7K1U6Q4"/>
<protein>
    <submittedName>
        <fullName evidence="4">Response regulator</fullName>
    </submittedName>
</protein>
<feature type="modified residue" description="4-aspartylphosphate" evidence="1">
    <location>
        <position position="56"/>
    </location>
</feature>
<feature type="domain" description="Response regulatory" evidence="2">
    <location>
        <begin position="5"/>
        <end position="116"/>
    </location>
</feature>
<dbReference type="SMART" id="SM00850">
    <property type="entry name" value="LytTR"/>
    <property type="match status" value="1"/>
</dbReference>
<evidence type="ECO:0000313" key="4">
    <source>
        <dbReference type="EMBL" id="MVT10020.1"/>
    </source>
</evidence>
<proteinExistence type="predicted"/>
<dbReference type="InterPro" id="IPR001789">
    <property type="entry name" value="Sig_transdc_resp-reg_receiver"/>
</dbReference>
<dbReference type="SUPFAM" id="SSF52172">
    <property type="entry name" value="CheY-like"/>
    <property type="match status" value="1"/>
</dbReference>